<dbReference type="GO" id="GO:0004674">
    <property type="term" value="F:protein serine/threonine kinase activity"/>
    <property type="evidence" value="ECO:0007669"/>
    <property type="project" value="TreeGrafter"/>
</dbReference>
<evidence type="ECO:0000313" key="3">
    <source>
        <dbReference type="EMBL" id="KAH3679131.1"/>
    </source>
</evidence>
<dbReference type="Gene3D" id="3.30.200.20">
    <property type="entry name" value="Phosphorylase Kinase, domain 1"/>
    <property type="match status" value="1"/>
</dbReference>
<dbReference type="SMART" id="SM00220">
    <property type="entry name" value="S_TKc"/>
    <property type="match status" value="1"/>
</dbReference>
<evidence type="ECO:0000313" key="4">
    <source>
        <dbReference type="Proteomes" id="UP000774326"/>
    </source>
</evidence>
<comment type="caution">
    <text evidence="3">The sequence shown here is derived from an EMBL/GenBank/DDBJ whole genome shotgun (WGS) entry which is preliminary data.</text>
</comment>
<proteinExistence type="predicted"/>
<dbReference type="EMBL" id="JAEUBG010005022">
    <property type="protein sequence ID" value="KAH3679131.1"/>
    <property type="molecule type" value="Genomic_DNA"/>
</dbReference>
<accession>A0A9P8TI23</accession>
<sequence>MNSYSIKDISKEEPPYFELNKRHYNVHRYRDETDSMRFRNISMKFKSLEENYDLEKRTQLGFGAGGDVISCTSLKGLPEPAEMMKRKKTLSQTLLAYSEDFQKSNGLIGGKKRVFAVKCLREGAKISPRKQTECKNHEINFIYNIKPHNNLIQIIDVFGNTDRSFQYIVVMEEMEASLAELIYDPRYVRHPKRVFNMDSIRHIMEQMLLGLDHIHNSGFIHHDIKSDNILVTKRKRYFKPNTTESLIQPEEYVVKIADFGLTTTTLNLTANKVTCGTITYLAPEKVIKSSQYTTAVDIWSSGCVMLEMYYACLPHLRNKLDGVKSNDTALIMILQYMNRFFGSPYYESNRLIPKCFVSKPFGTWDYLAKTAERKNIKLKYHKGEPLLDLKRENQDAYQIVRMSMQWDPSQRATAKQLLEMPFFQRQKHKKFIIDTDVISTPSSVSWIHGKLQGSKLLKVIKKFLICGGITDNKSINESQSQGQHSTSGDSSEECQLITKQPDHVTMKAYSVRSHTW</sequence>
<dbReference type="GO" id="GO:0005634">
    <property type="term" value="C:nucleus"/>
    <property type="evidence" value="ECO:0007669"/>
    <property type="project" value="TreeGrafter"/>
</dbReference>
<reference evidence="3" key="2">
    <citation type="submission" date="2021-01" db="EMBL/GenBank/DDBJ databases">
        <authorList>
            <person name="Schikora-Tamarit M.A."/>
        </authorList>
    </citation>
    <scope>NUCLEOTIDE SEQUENCE</scope>
    <source>
        <strain evidence="3">CBS2887</strain>
    </source>
</reference>
<keyword evidence="4" id="KW-1185">Reference proteome</keyword>
<feature type="compositionally biased region" description="Polar residues" evidence="1">
    <location>
        <begin position="475"/>
        <end position="489"/>
    </location>
</feature>
<dbReference type="Gene3D" id="1.10.510.10">
    <property type="entry name" value="Transferase(Phosphotransferase) domain 1"/>
    <property type="match status" value="1"/>
</dbReference>
<organism evidence="3 4">
    <name type="scientific">Wickerhamomyces pijperi</name>
    <name type="common">Yeast</name>
    <name type="synonym">Pichia pijperi</name>
    <dbReference type="NCBI Taxonomy" id="599730"/>
    <lineage>
        <taxon>Eukaryota</taxon>
        <taxon>Fungi</taxon>
        <taxon>Dikarya</taxon>
        <taxon>Ascomycota</taxon>
        <taxon>Saccharomycotina</taxon>
        <taxon>Saccharomycetes</taxon>
        <taxon>Phaffomycetales</taxon>
        <taxon>Wickerhamomycetaceae</taxon>
        <taxon>Wickerhamomyces</taxon>
    </lineage>
</organism>
<protein>
    <recommendedName>
        <fullName evidence="2">Protein kinase domain-containing protein</fullName>
    </recommendedName>
</protein>
<gene>
    <name evidence="3" type="ORF">WICPIJ_008739</name>
</gene>
<name>A0A9P8TI23_WICPI</name>
<evidence type="ECO:0000259" key="2">
    <source>
        <dbReference type="PROSITE" id="PS50011"/>
    </source>
</evidence>
<dbReference type="GO" id="GO:0044773">
    <property type="term" value="P:mitotic DNA damage checkpoint signaling"/>
    <property type="evidence" value="ECO:0007669"/>
    <property type="project" value="TreeGrafter"/>
</dbReference>
<feature type="region of interest" description="Disordered" evidence="1">
    <location>
        <begin position="475"/>
        <end position="496"/>
    </location>
</feature>
<feature type="domain" description="Protein kinase" evidence="2">
    <location>
        <begin position="54"/>
        <end position="423"/>
    </location>
</feature>
<reference evidence="3" key="1">
    <citation type="journal article" date="2021" name="Open Biol.">
        <title>Shared evolutionary footprints suggest mitochondrial oxidative damage underlies multiple complex I losses in fungi.</title>
        <authorList>
            <person name="Schikora-Tamarit M.A."/>
            <person name="Marcet-Houben M."/>
            <person name="Nosek J."/>
            <person name="Gabaldon T."/>
        </authorList>
    </citation>
    <scope>NUCLEOTIDE SEQUENCE</scope>
    <source>
        <strain evidence="3">CBS2887</strain>
    </source>
</reference>
<dbReference type="Pfam" id="PF00069">
    <property type="entry name" value="Pkinase"/>
    <property type="match status" value="1"/>
</dbReference>
<dbReference type="GO" id="GO:0005524">
    <property type="term" value="F:ATP binding"/>
    <property type="evidence" value="ECO:0007669"/>
    <property type="project" value="InterPro"/>
</dbReference>
<dbReference type="GO" id="GO:0005737">
    <property type="term" value="C:cytoplasm"/>
    <property type="evidence" value="ECO:0007669"/>
    <property type="project" value="TreeGrafter"/>
</dbReference>
<dbReference type="AlphaFoldDB" id="A0A9P8TI23"/>
<dbReference type="InterPro" id="IPR008271">
    <property type="entry name" value="Ser/Thr_kinase_AS"/>
</dbReference>
<dbReference type="PROSITE" id="PS50011">
    <property type="entry name" value="PROTEIN_KINASE_DOM"/>
    <property type="match status" value="1"/>
</dbReference>
<dbReference type="OrthoDB" id="40902at2759"/>
<dbReference type="PROSITE" id="PS00108">
    <property type="entry name" value="PROTEIN_KINASE_ST"/>
    <property type="match status" value="1"/>
</dbReference>
<dbReference type="InterPro" id="IPR000719">
    <property type="entry name" value="Prot_kinase_dom"/>
</dbReference>
<dbReference type="PANTHER" id="PTHR44167">
    <property type="entry name" value="OVARIAN-SPECIFIC SERINE/THREONINE-PROTEIN KINASE LOK-RELATED"/>
    <property type="match status" value="1"/>
</dbReference>
<dbReference type="InterPro" id="IPR011009">
    <property type="entry name" value="Kinase-like_dom_sf"/>
</dbReference>
<dbReference type="SUPFAM" id="SSF56112">
    <property type="entry name" value="Protein kinase-like (PK-like)"/>
    <property type="match status" value="1"/>
</dbReference>
<evidence type="ECO:0000256" key="1">
    <source>
        <dbReference type="SAM" id="MobiDB-lite"/>
    </source>
</evidence>
<dbReference type="PANTHER" id="PTHR44167:SF24">
    <property type="entry name" value="SERINE_THREONINE-PROTEIN KINASE CHK2"/>
    <property type="match status" value="1"/>
</dbReference>
<dbReference type="Proteomes" id="UP000774326">
    <property type="component" value="Unassembled WGS sequence"/>
</dbReference>